<evidence type="ECO:0000256" key="1">
    <source>
        <dbReference type="SAM" id="Coils"/>
    </source>
</evidence>
<dbReference type="AlphaFoldDB" id="A0A8S1RVV8"/>
<sequence length="131" mass="15296">MMMNFLNGYIRDCYFLQLQRIYQLQLKLFNIGVQKDSILDSGIPMVNQILIVMAGIQLRINPKMVDDIIRLIYDKEDKQKLLEQLQQAEQKQVSLKVTNSPKILKAKVEQKDPGLFGNILTALRCWDKKQK</sequence>
<name>A0A8S1RVV8_9CILI</name>
<accession>A0A8S1RVV8</accession>
<reference evidence="2" key="1">
    <citation type="submission" date="2021-01" db="EMBL/GenBank/DDBJ databases">
        <authorList>
            <consortium name="Genoscope - CEA"/>
            <person name="William W."/>
        </authorList>
    </citation>
    <scope>NUCLEOTIDE SEQUENCE</scope>
</reference>
<comment type="caution">
    <text evidence="2">The sequence shown here is derived from an EMBL/GenBank/DDBJ whole genome shotgun (WGS) entry which is preliminary data.</text>
</comment>
<proteinExistence type="predicted"/>
<dbReference type="Proteomes" id="UP000692954">
    <property type="component" value="Unassembled WGS sequence"/>
</dbReference>
<feature type="coiled-coil region" evidence="1">
    <location>
        <begin position="71"/>
        <end position="98"/>
    </location>
</feature>
<evidence type="ECO:0000313" key="2">
    <source>
        <dbReference type="EMBL" id="CAD8131009.1"/>
    </source>
</evidence>
<keyword evidence="3" id="KW-1185">Reference proteome</keyword>
<gene>
    <name evidence="2" type="ORF">PSON_ATCC_30995.1.T3580001</name>
</gene>
<protein>
    <submittedName>
        <fullName evidence="2">Uncharacterized protein</fullName>
    </submittedName>
</protein>
<organism evidence="2 3">
    <name type="scientific">Paramecium sonneborni</name>
    <dbReference type="NCBI Taxonomy" id="65129"/>
    <lineage>
        <taxon>Eukaryota</taxon>
        <taxon>Sar</taxon>
        <taxon>Alveolata</taxon>
        <taxon>Ciliophora</taxon>
        <taxon>Intramacronucleata</taxon>
        <taxon>Oligohymenophorea</taxon>
        <taxon>Peniculida</taxon>
        <taxon>Parameciidae</taxon>
        <taxon>Paramecium</taxon>
    </lineage>
</organism>
<evidence type="ECO:0000313" key="3">
    <source>
        <dbReference type="Proteomes" id="UP000692954"/>
    </source>
</evidence>
<dbReference type="EMBL" id="CAJJDN010000358">
    <property type="protein sequence ID" value="CAD8131009.1"/>
    <property type="molecule type" value="Genomic_DNA"/>
</dbReference>
<keyword evidence="1" id="KW-0175">Coiled coil</keyword>